<evidence type="ECO:0000256" key="1">
    <source>
        <dbReference type="ARBA" id="ARBA00004651"/>
    </source>
</evidence>
<proteinExistence type="predicted"/>
<accession>A0A195ATL8</accession>
<reference evidence="11 12" key="1">
    <citation type="submission" date="2015-09" db="EMBL/GenBank/DDBJ databases">
        <title>Atta colombica WGS genome.</title>
        <authorList>
            <person name="Nygaard S."/>
            <person name="Hu H."/>
            <person name="Boomsma J."/>
            <person name="Zhang G."/>
        </authorList>
    </citation>
    <scope>NUCLEOTIDE SEQUENCE [LARGE SCALE GENOMIC DNA]</scope>
    <source>
        <strain evidence="11">Treedump-2</strain>
        <tissue evidence="11">Whole body</tissue>
    </source>
</reference>
<evidence type="ECO:0000313" key="11">
    <source>
        <dbReference type="EMBL" id="KYM75355.1"/>
    </source>
</evidence>
<feature type="transmembrane region" description="Helical" evidence="9">
    <location>
        <begin position="826"/>
        <end position="850"/>
    </location>
</feature>
<dbReference type="PROSITE" id="PS50850">
    <property type="entry name" value="MFS"/>
    <property type="match status" value="2"/>
</dbReference>
<feature type="transmembrane region" description="Helical" evidence="9">
    <location>
        <begin position="923"/>
        <end position="943"/>
    </location>
</feature>
<dbReference type="Pfam" id="PF00083">
    <property type="entry name" value="Sugar_tr"/>
    <property type="match status" value="2"/>
</dbReference>
<dbReference type="InterPro" id="IPR020846">
    <property type="entry name" value="MFS_dom"/>
</dbReference>
<feature type="transmembrane region" description="Helical" evidence="9">
    <location>
        <begin position="626"/>
        <end position="644"/>
    </location>
</feature>
<feature type="transmembrane region" description="Helical" evidence="9">
    <location>
        <begin position="395"/>
        <end position="415"/>
    </location>
</feature>
<keyword evidence="3" id="KW-1003">Cell membrane</keyword>
<keyword evidence="8" id="KW-0325">Glycoprotein</keyword>
<feature type="transmembrane region" description="Helical" evidence="9">
    <location>
        <begin position="261"/>
        <end position="283"/>
    </location>
</feature>
<keyword evidence="12" id="KW-1185">Reference proteome</keyword>
<feature type="transmembrane region" description="Helical" evidence="9">
    <location>
        <begin position="650"/>
        <end position="671"/>
    </location>
</feature>
<evidence type="ECO:0000256" key="4">
    <source>
        <dbReference type="ARBA" id="ARBA00022597"/>
    </source>
</evidence>
<keyword evidence="5 9" id="KW-0812">Transmembrane</keyword>
<dbReference type="FunFam" id="1.20.1250.20:FF:000218">
    <property type="entry name" value="facilitated trehalose transporter Tret1"/>
    <property type="match status" value="2"/>
</dbReference>
<feature type="transmembrane region" description="Helical" evidence="9">
    <location>
        <begin position="93"/>
        <end position="113"/>
    </location>
</feature>
<evidence type="ECO:0000313" key="12">
    <source>
        <dbReference type="Proteomes" id="UP000078540"/>
    </source>
</evidence>
<feature type="transmembrane region" description="Helical" evidence="9">
    <location>
        <begin position="891"/>
        <end position="911"/>
    </location>
</feature>
<feature type="transmembrane region" description="Helical" evidence="9">
    <location>
        <begin position="295"/>
        <end position="319"/>
    </location>
</feature>
<dbReference type="InterPro" id="IPR036259">
    <property type="entry name" value="MFS_trans_sf"/>
</dbReference>
<keyword evidence="2" id="KW-0813">Transport</keyword>
<dbReference type="PANTHER" id="PTHR48021">
    <property type="match status" value="1"/>
</dbReference>
<feature type="transmembrane region" description="Helical" evidence="9">
    <location>
        <begin position="64"/>
        <end position="86"/>
    </location>
</feature>
<dbReference type="GO" id="GO:0005886">
    <property type="term" value="C:plasma membrane"/>
    <property type="evidence" value="ECO:0007669"/>
    <property type="project" value="UniProtKB-SubCell"/>
</dbReference>
<feature type="transmembrane region" description="Helical" evidence="9">
    <location>
        <begin position="326"/>
        <end position="348"/>
    </location>
</feature>
<protein>
    <submittedName>
        <fullName evidence="11">Facilitated trehalose transporter Tret1</fullName>
    </submittedName>
</protein>
<dbReference type="SUPFAM" id="SSF103473">
    <property type="entry name" value="MFS general substrate transporter"/>
    <property type="match status" value="2"/>
</dbReference>
<keyword evidence="6 9" id="KW-1133">Transmembrane helix</keyword>
<comment type="subcellular location">
    <subcellularLocation>
        <location evidence="1">Cell membrane</location>
        <topology evidence="1">Multi-pass membrane protein</topology>
    </subcellularLocation>
</comment>
<dbReference type="EMBL" id="KQ976746">
    <property type="protein sequence ID" value="KYM75355.1"/>
    <property type="molecule type" value="Genomic_DNA"/>
</dbReference>
<organism evidence="11 12">
    <name type="scientific">Atta colombica</name>
    <dbReference type="NCBI Taxonomy" id="520822"/>
    <lineage>
        <taxon>Eukaryota</taxon>
        <taxon>Metazoa</taxon>
        <taxon>Ecdysozoa</taxon>
        <taxon>Arthropoda</taxon>
        <taxon>Hexapoda</taxon>
        <taxon>Insecta</taxon>
        <taxon>Pterygota</taxon>
        <taxon>Neoptera</taxon>
        <taxon>Endopterygota</taxon>
        <taxon>Hymenoptera</taxon>
        <taxon>Apocrita</taxon>
        <taxon>Aculeata</taxon>
        <taxon>Formicoidea</taxon>
        <taxon>Formicidae</taxon>
        <taxon>Myrmicinae</taxon>
        <taxon>Atta</taxon>
    </lineage>
</organism>
<feature type="transmembrane region" description="Helical" evidence="9">
    <location>
        <begin position="427"/>
        <end position="446"/>
    </location>
</feature>
<dbReference type="PANTHER" id="PTHR48021:SF1">
    <property type="entry name" value="GH07001P-RELATED"/>
    <property type="match status" value="1"/>
</dbReference>
<feature type="transmembrane region" description="Helical" evidence="9">
    <location>
        <begin position="683"/>
        <end position="704"/>
    </location>
</feature>
<dbReference type="InterPro" id="IPR005829">
    <property type="entry name" value="Sugar_transporter_CS"/>
</dbReference>
<evidence type="ECO:0000256" key="5">
    <source>
        <dbReference type="ARBA" id="ARBA00022692"/>
    </source>
</evidence>
<evidence type="ECO:0000256" key="6">
    <source>
        <dbReference type="ARBA" id="ARBA00022989"/>
    </source>
</evidence>
<evidence type="ECO:0000256" key="2">
    <source>
        <dbReference type="ARBA" id="ARBA00022448"/>
    </source>
</evidence>
<feature type="transmembrane region" description="Helical" evidence="9">
    <location>
        <begin position="554"/>
        <end position="575"/>
    </location>
</feature>
<dbReference type="InterPro" id="IPR050549">
    <property type="entry name" value="MFS_Trehalose_Transporter"/>
</dbReference>
<dbReference type="InterPro" id="IPR003663">
    <property type="entry name" value="Sugar/inositol_transpt"/>
</dbReference>
<dbReference type="PRINTS" id="PR00171">
    <property type="entry name" value="SUGRTRNSPORT"/>
</dbReference>
<evidence type="ECO:0000259" key="10">
    <source>
        <dbReference type="PROSITE" id="PS50850"/>
    </source>
</evidence>
<gene>
    <name evidence="11" type="ORF">ALC53_14264</name>
</gene>
<sequence length="1002" mass="112664">MPIFDVKITVLEALKPLTTRSFTNSGLTMALLTFNIGLANGWTSPYLAQLTDENALFHVTDEEASWIASLLPLGRLLGAVFGPLILECIGSKMSILSTGLPMVVSWICIIFATSSTWLYISRILSGTAMGMIVSSYPLYIGEISAPSIRGALVCLIMNGFPVGIFFGNIMGPNMSMMNFSIISLVMMLCHMVIFPFLPQSPYYYVQHNDTKRAEQAIRWYYRKPDIKNEIEAVELFVKSTRTMNIRERLYQMKEPKNRRSFIMIIILFMFMQMSGLNTIVFYMEIILKKGKVTSIMPSTVVIVIGAVSIIIGWSSIFAIDHYGRRILLAISSLGVMIGTVLLGLHFFLLDYGYDPGNLEWLIILSLLLFMMMYFGLIPVPVTTLSEIFPSDLKSLAGFFGSITSAAFAFIASRTYQPLVDLISEKYVFWMYAVILMMSLIYALTILPETKGKTLQVIQLHIAYYFVTRYRKLYFDSIVLRMKSYLTNNGSLKNICIIHRSLFIISKERHLRFVAFPVERSVDPAKAQSQAVYRKSTMDHEEDKKKIKKVQWPQWIAGIGVNLLQLQMGLISLWSSPYIAYLTSPESHIPMTMNEASWVVSLLNLGRLIGAISGSVAVNYLGAKTSVFITSLPITLCWLFIIVANRVEWLYVARLLAGISLGKTYSCFSLYLGEIADPSIRGALVALAVSGLSIGNLIMSIMGAYLRMDVSATICLILCIILIIIFIWLPESPHHFVKIKQDSKARTSILWYHRDCDVELELQTLKLFLEKNRSLPFAEVIKEFKIPYIWKAQILVSLLFMYLQICGLNNVLFYMETILRHTKVTVIKPSMIVIIVTATGIAGSMLSMLLIDRFGRRILTIISILAVTISLICLGIQYQLLDAGYNPATLQALPVCSVLLFQIAIYIGLVSIPNTVLGEIFPPHIKCVAGCFASIICAISSFISTSTYQPLINLITEKYLFYVYALLLVTAVPYIYFCMPETKGKSLQEIQEELDGRTKQSIS</sequence>
<dbReference type="GO" id="GO:0022857">
    <property type="term" value="F:transmembrane transporter activity"/>
    <property type="evidence" value="ECO:0007669"/>
    <property type="project" value="InterPro"/>
</dbReference>
<evidence type="ECO:0000256" key="7">
    <source>
        <dbReference type="ARBA" id="ARBA00023136"/>
    </source>
</evidence>
<dbReference type="Gene3D" id="1.20.1250.20">
    <property type="entry name" value="MFS general substrate transporter like domains"/>
    <property type="match status" value="2"/>
</dbReference>
<feature type="transmembrane region" description="Helical" evidence="9">
    <location>
        <begin position="595"/>
        <end position="619"/>
    </location>
</feature>
<feature type="transmembrane region" description="Helical" evidence="9">
    <location>
        <begin position="360"/>
        <end position="383"/>
    </location>
</feature>
<feature type="domain" description="Major facilitator superfamily (MFS) profile" evidence="10">
    <location>
        <begin position="552"/>
        <end position="982"/>
    </location>
</feature>
<dbReference type="STRING" id="520822.A0A195ATL8"/>
<feature type="transmembrane region" description="Helical" evidence="9">
    <location>
        <begin position="958"/>
        <end position="976"/>
    </location>
</feature>
<dbReference type="Proteomes" id="UP000078540">
    <property type="component" value="Unassembled WGS sequence"/>
</dbReference>
<evidence type="ECO:0000256" key="8">
    <source>
        <dbReference type="ARBA" id="ARBA00023180"/>
    </source>
</evidence>
<keyword evidence="7 9" id="KW-0472">Membrane</keyword>
<dbReference type="PROSITE" id="PS00216">
    <property type="entry name" value="SUGAR_TRANSPORT_1"/>
    <property type="match status" value="2"/>
</dbReference>
<feature type="domain" description="Major facilitator superfamily (MFS) profile" evidence="10">
    <location>
        <begin position="21"/>
        <end position="450"/>
    </location>
</feature>
<feature type="transmembrane region" description="Helical" evidence="9">
    <location>
        <begin position="710"/>
        <end position="728"/>
    </location>
</feature>
<name>A0A195ATL8_9HYME</name>
<feature type="transmembrane region" description="Helical" evidence="9">
    <location>
        <begin position="857"/>
        <end position="879"/>
    </location>
</feature>
<keyword evidence="4" id="KW-0762">Sugar transport</keyword>
<feature type="transmembrane region" description="Helical" evidence="9">
    <location>
        <begin position="176"/>
        <end position="197"/>
    </location>
</feature>
<evidence type="ECO:0000256" key="3">
    <source>
        <dbReference type="ARBA" id="ARBA00022475"/>
    </source>
</evidence>
<feature type="transmembrane region" description="Helical" evidence="9">
    <location>
        <begin position="119"/>
        <end position="139"/>
    </location>
</feature>
<feature type="transmembrane region" description="Helical" evidence="9">
    <location>
        <begin position="151"/>
        <end position="170"/>
    </location>
</feature>
<feature type="transmembrane region" description="Helical" evidence="9">
    <location>
        <begin position="793"/>
        <end position="814"/>
    </location>
</feature>
<dbReference type="AlphaFoldDB" id="A0A195ATL8"/>
<evidence type="ECO:0000256" key="9">
    <source>
        <dbReference type="SAM" id="Phobius"/>
    </source>
</evidence>
<feature type="transmembrane region" description="Helical" evidence="9">
    <location>
        <begin position="21"/>
        <end position="44"/>
    </location>
</feature>
<dbReference type="InterPro" id="IPR005828">
    <property type="entry name" value="MFS_sugar_transport-like"/>
</dbReference>